<comment type="caution">
    <text evidence="2">The sequence shown here is derived from an EMBL/GenBank/DDBJ whole genome shotgun (WGS) entry which is preliminary data.</text>
</comment>
<sequence length="146" mass="16475">MRELSISGIVYHFNIMDLNETKRKRQVPDWMKSPSKPSAGKSTDVKVNASHIQKSHRPSYPPISIKKTKQPPKSSERRTESGKRSNHKSSCAVSLQERNDTDKDSSSEFLLGSPVDEPMGGLDDFCMTVDDLTRVAQEIIDEEQQK</sequence>
<name>A0AAV7X3V2_9NEOP</name>
<feature type="region of interest" description="Disordered" evidence="1">
    <location>
        <begin position="24"/>
        <end position="124"/>
    </location>
</feature>
<dbReference type="AlphaFoldDB" id="A0AAV7X3V2"/>
<dbReference type="Proteomes" id="UP001075354">
    <property type="component" value="Chromosome 16"/>
</dbReference>
<evidence type="ECO:0000313" key="2">
    <source>
        <dbReference type="EMBL" id="KAJ1519710.1"/>
    </source>
</evidence>
<evidence type="ECO:0000313" key="3">
    <source>
        <dbReference type="Proteomes" id="UP001075354"/>
    </source>
</evidence>
<dbReference type="EMBL" id="JAPTSV010000016">
    <property type="protein sequence ID" value="KAJ1519710.1"/>
    <property type="molecule type" value="Genomic_DNA"/>
</dbReference>
<organism evidence="2 3">
    <name type="scientific">Megalurothrips usitatus</name>
    <name type="common">bean blossom thrips</name>
    <dbReference type="NCBI Taxonomy" id="439358"/>
    <lineage>
        <taxon>Eukaryota</taxon>
        <taxon>Metazoa</taxon>
        <taxon>Ecdysozoa</taxon>
        <taxon>Arthropoda</taxon>
        <taxon>Hexapoda</taxon>
        <taxon>Insecta</taxon>
        <taxon>Pterygota</taxon>
        <taxon>Neoptera</taxon>
        <taxon>Paraneoptera</taxon>
        <taxon>Thysanoptera</taxon>
        <taxon>Terebrantia</taxon>
        <taxon>Thripoidea</taxon>
        <taxon>Thripidae</taxon>
        <taxon>Megalurothrips</taxon>
    </lineage>
</organism>
<accession>A0AAV7X3V2</accession>
<feature type="compositionally biased region" description="Basic and acidic residues" evidence="1">
    <location>
        <begin position="74"/>
        <end position="83"/>
    </location>
</feature>
<reference evidence="2" key="1">
    <citation type="submission" date="2022-12" db="EMBL/GenBank/DDBJ databases">
        <title>Chromosome-level genome assembly of the bean flower thrips Megalurothrips usitatus.</title>
        <authorList>
            <person name="Ma L."/>
            <person name="Liu Q."/>
            <person name="Li H."/>
            <person name="Cai W."/>
        </authorList>
    </citation>
    <scope>NUCLEOTIDE SEQUENCE</scope>
    <source>
        <strain evidence="2">Cailab_2022a</strain>
    </source>
</reference>
<keyword evidence="3" id="KW-1185">Reference proteome</keyword>
<gene>
    <name evidence="2" type="ORF">ONE63_004971</name>
</gene>
<protein>
    <submittedName>
        <fullName evidence="2">Uncharacterized protein</fullName>
    </submittedName>
</protein>
<evidence type="ECO:0000256" key="1">
    <source>
        <dbReference type="SAM" id="MobiDB-lite"/>
    </source>
</evidence>
<proteinExistence type="predicted"/>
<feature type="compositionally biased region" description="Basic and acidic residues" evidence="1">
    <location>
        <begin position="97"/>
        <end position="106"/>
    </location>
</feature>